<evidence type="ECO:0000256" key="2">
    <source>
        <dbReference type="SAM" id="Coils"/>
    </source>
</evidence>
<keyword evidence="1" id="KW-0378">Hydrolase</keyword>
<dbReference type="InterPro" id="IPR027417">
    <property type="entry name" value="P-loop_NTPase"/>
</dbReference>
<accession>A0ABW6CJE8</accession>
<feature type="domain" description="Helicase C-terminal" evidence="6">
    <location>
        <begin position="1335"/>
        <end position="1491"/>
    </location>
</feature>
<dbReference type="SUPFAM" id="SSF52540">
    <property type="entry name" value="P-loop containing nucleoside triphosphate hydrolases"/>
    <property type="match status" value="2"/>
</dbReference>
<dbReference type="GO" id="GO:0004386">
    <property type="term" value="F:helicase activity"/>
    <property type="evidence" value="ECO:0007669"/>
    <property type="project" value="UniProtKB-KW"/>
</dbReference>
<proteinExistence type="predicted"/>
<evidence type="ECO:0000256" key="4">
    <source>
        <dbReference type="SAM" id="SignalP"/>
    </source>
</evidence>
<comment type="caution">
    <text evidence="7">The sequence shown here is derived from an EMBL/GenBank/DDBJ whole genome shotgun (WGS) entry which is preliminary data.</text>
</comment>
<dbReference type="InterPro" id="IPR001650">
    <property type="entry name" value="Helicase_C-like"/>
</dbReference>
<gene>
    <name evidence="7" type="ORF">OCL97_04365</name>
</gene>
<feature type="signal peptide" evidence="4">
    <location>
        <begin position="1"/>
        <end position="20"/>
    </location>
</feature>
<dbReference type="SMART" id="SM00490">
    <property type="entry name" value="HELICc"/>
    <property type="match status" value="1"/>
</dbReference>
<dbReference type="PROSITE" id="PS51192">
    <property type="entry name" value="HELICASE_ATP_BIND_1"/>
    <property type="match status" value="1"/>
</dbReference>
<evidence type="ECO:0000259" key="5">
    <source>
        <dbReference type="PROSITE" id="PS51192"/>
    </source>
</evidence>
<dbReference type="EMBL" id="JAOTJD010000005">
    <property type="protein sequence ID" value="MFD3263199.1"/>
    <property type="molecule type" value="Genomic_DNA"/>
</dbReference>
<dbReference type="InterPro" id="IPR038718">
    <property type="entry name" value="SNF2-like_sf"/>
</dbReference>
<evidence type="ECO:0000313" key="8">
    <source>
        <dbReference type="Proteomes" id="UP001598130"/>
    </source>
</evidence>
<reference evidence="7 8" key="1">
    <citation type="submission" date="2022-09" db="EMBL/GenBank/DDBJ databases">
        <title>New species of Phenylobacterium.</title>
        <authorList>
            <person name="Mieszkin S."/>
        </authorList>
    </citation>
    <scope>NUCLEOTIDE SEQUENCE [LARGE SCALE GENOMIC DNA]</scope>
    <source>
        <strain evidence="7 8">HK31-G</strain>
    </source>
</reference>
<feature type="domain" description="Helicase ATP-binding" evidence="5">
    <location>
        <begin position="1002"/>
        <end position="1205"/>
    </location>
</feature>
<dbReference type="PROSITE" id="PS51194">
    <property type="entry name" value="HELICASE_CTER"/>
    <property type="match status" value="1"/>
</dbReference>
<evidence type="ECO:0000256" key="1">
    <source>
        <dbReference type="ARBA" id="ARBA00022801"/>
    </source>
</evidence>
<dbReference type="InterPro" id="IPR049730">
    <property type="entry name" value="SNF2/RAD54-like_C"/>
</dbReference>
<evidence type="ECO:0000313" key="7">
    <source>
        <dbReference type="EMBL" id="MFD3263199.1"/>
    </source>
</evidence>
<feature type="chain" id="PRO_5046755388" evidence="4">
    <location>
        <begin position="21"/>
        <end position="1510"/>
    </location>
</feature>
<evidence type="ECO:0000259" key="6">
    <source>
        <dbReference type="PROSITE" id="PS51194"/>
    </source>
</evidence>
<dbReference type="InterPro" id="IPR014001">
    <property type="entry name" value="Helicase_ATP-bd"/>
</dbReference>
<dbReference type="InterPro" id="IPR006935">
    <property type="entry name" value="Helicase/UvrB_N"/>
</dbReference>
<feature type="region of interest" description="Disordered" evidence="3">
    <location>
        <begin position="767"/>
        <end position="804"/>
    </location>
</feature>
<keyword evidence="7" id="KW-0547">Nucleotide-binding</keyword>
<keyword evidence="4" id="KW-0732">Signal</keyword>
<keyword evidence="8" id="KW-1185">Reference proteome</keyword>
<dbReference type="Pfam" id="PF00271">
    <property type="entry name" value="Helicase_C"/>
    <property type="match status" value="1"/>
</dbReference>
<keyword evidence="2" id="KW-0175">Coiled coil</keyword>
<dbReference type="Gene3D" id="3.40.50.300">
    <property type="entry name" value="P-loop containing nucleotide triphosphate hydrolases"/>
    <property type="match status" value="1"/>
</dbReference>
<dbReference type="Pfam" id="PF04851">
    <property type="entry name" value="ResIII"/>
    <property type="match status" value="1"/>
</dbReference>
<dbReference type="RefSeq" id="WP_377367948.1">
    <property type="nucleotide sequence ID" value="NZ_JAOTJD010000005.1"/>
</dbReference>
<name>A0ABW6CJE8_9CAUL</name>
<evidence type="ECO:0000256" key="3">
    <source>
        <dbReference type="SAM" id="MobiDB-lite"/>
    </source>
</evidence>
<dbReference type="CDD" id="cd18793">
    <property type="entry name" value="SF2_C_SNF"/>
    <property type="match status" value="1"/>
</dbReference>
<dbReference type="PANTHER" id="PTHR10799">
    <property type="entry name" value="SNF2/RAD54 HELICASE FAMILY"/>
    <property type="match status" value="1"/>
</dbReference>
<dbReference type="Proteomes" id="UP001598130">
    <property type="component" value="Unassembled WGS sequence"/>
</dbReference>
<feature type="coiled-coil region" evidence="2">
    <location>
        <begin position="294"/>
        <end position="321"/>
    </location>
</feature>
<keyword evidence="7" id="KW-0067">ATP-binding</keyword>
<protein>
    <submittedName>
        <fullName evidence="7">Helicase-related protein</fullName>
    </submittedName>
</protein>
<dbReference type="Gene3D" id="3.40.50.10810">
    <property type="entry name" value="Tandem AAA-ATPase domain"/>
    <property type="match status" value="1"/>
</dbReference>
<keyword evidence="7" id="KW-0347">Helicase</keyword>
<organism evidence="7 8">
    <name type="scientific">Phenylobacterium ferrooxidans</name>
    <dbReference type="NCBI Taxonomy" id="2982689"/>
    <lineage>
        <taxon>Bacteria</taxon>
        <taxon>Pseudomonadati</taxon>
        <taxon>Pseudomonadota</taxon>
        <taxon>Alphaproteobacteria</taxon>
        <taxon>Caulobacterales</taxon>
        <taxon>Caulobacteraceae</taxon>
        <taxon>Phenylobacterium</taxon>
    </lineage>
</organism>
<sequence length="1510" mass="163255">MASPKLVVLFASSAMSKALAAGERWITVHGNGPDSKGTPVLIQPQPDGSAKVIGGAGGSLNHLRLTGVKPQTEYTDTLKQRAKERRDVAKGRRQRDKALGLQTAKAEAHKKLTDKTKAVQAEYVAGVAAAMGWSPEDLKFDAAAHAGDAEHVVAKLADAHLKEMVKRADAAVNLNRERILADAGARAEIELGEVPLEAVAADTLSVQDLDPVKAQSTGLGFSTDYKGRAEAAGADVEAEAKEFSAGISPEQRKAAIRNGETARLVREGLDLMREKEPTDALAPKLVDAKAALDLLKLEKRRKMAERKARDARKEINETVEEPKAYVLEVDDAKVDEKVAEEVANDLRTISTRAFLAEVDATAPASTKGLRRHVGAGAYNSVNALALAAGGAALVDRSVVDVLGIAGAAEVLARRLRSDLAPQEFQDVADGMLEFHLHQHMEASAEAIGRAHELKAQAAEIELGAAENGHDLAAMQEINRRRSAAIAEAQKTLGTALGEMEANAALVFALKRGKSDKPFEVSLGAVAMESAVKQVRAIGLERGDYTIETISGNRILKVAPEGLSRLAQPVNRADLEQVRRNLDIIGGSEDEDGWLPLGITDRPDLDLKPKPGAAPRMAEPFSPGADLEADVAAYIGGRAADGDTPAEIVSDLQSADFYQKVGPDRAADYRAAIDKLAPLQDEAGKLRPAEALQASFEEMADKFVAARYGGNRTPLHRQTFRVDKVSVEALHRALAAEPAGLAAYKPIGEMTPQDQAALREHFAKHVARETPEASSLRRTLETHEASEPEGETTDMFGDTVTNPEWSDWRTKRDEMRGKVAAGSTTWPKYVEAMGSPEAAYSAMQDVVRSTVSKGFADTYNTLRPDKPLKVGRTVIRDNLNHLDAVDPAAREARMAKERALTDGLRDRIAGRYASGSVRDKLDSAREEQAGLDAAQMSFFAADPEPEVEAPLGADERHTIGHEAERQIAAMMPQVGQNFKAGQPVKLFRPSMSGGKNVARQRAVKLLDANKRVVLSFGTGSGKTLIGLAAYSHLQQQGKAKRGLFLVPSIAQGGFGAEALRFLEPGKFKWHAKPGASREERLAAYKDPSHNFCVMTHQSFRDDMLHLGAKHAGVDEAEMSGQVGAMDRAGRQEWMKGVMRREGISFDYLNVDEGHDLLNRRGKENSAMANVVDAIGDHVPYYVNASADPIKNDVSEAFSLLQKMDPGRYTDQAAFMRKYGVDTLSAKDGLRRELARFQYPSKIDPDITATRSERKVEVSDAQRQALTDLDSQVAKARIARMTGKVDVEAMRSISPSSFEGVPAEEHEALAGALQKNLGILKNTAVRHVLDAHPEGGKVADVAAAAAERKGKQGVVFAHSLAAVKSIKARLEKDGFRVSTITGADSAKGKAARIDEYRPASGESNIDILVASDAGATGANLQSGRWLYNFDTPDTAKTHAQRNGRINRIGQEHDVELMDGVSDHPEEAKRRDRLSRKYALREMMTTPMESLDDTGVAHFLRQRQITRDHGGLL</sequence>